<evidence type="ECO:0000259" key="6">
    <source>
        <dbReference type="PROSITE" id="PS50888"/>
    </source>
</evidence>
<dbReference type="PROSITE" id="PS50888">
    <property type="entry name" value="BHLH"/>
    <property type="match status" value="1"/>
</dbReference>
<evidence type="ECO:0000256" key="5">
    <source>
        <dbReference type="SAM" id="MobiDB-lite"/>
    </source>
</evidence>
<organism evidence="7 8">
    <name type="scientific">Erythranthe guttata</name>
    <name type="common">Yellow monkey flower</name>
    <name type="synonym">Mimulus guttatus</name>
    <dbReference type="NCBI Taxonomy" id="4155"/>
    <lineage>
        <taxon>Eukaryota</taxon>
        <taxon>Viridiplantae</taxon>
        <taxon>Streptophyta</taxon>
        <taxon>Embryophyta</taxon>
        <taxon>Tracheophyta</taxon>
        <taxon>Spermatophyta</taxon>
        <taxon>Magnoliopsida</taxon>
        <taxon>eudicotyledons</taxon>
        <taxon>Gunneridae</taxon>
        <taxon>Pentapetalae</taxon>
        <taxon>asterids</taxon>
        <taxon>lamiids</taxon>
        <taxon>Lamiales</taxon>
        <taxon>Phrymaceae</taxon>
        <taxon>Erythranthe</taxon>
    </lineage>
</organism>
<dbReference type="GO" id="GO:0006355">
    <property type="term" value="P:regulation of DNA-templated transcription"/>
    <property type="evidence" value="ECO:0000318"/>
    <property type="project" value="GO_Central"/>
</dbReference>
<dbReference type="STRING" id="4155.A0A022R6D3"/>
<sequence length="386" mass="43019">LLICEECYYGPAAASFSTQPVRDNVHLLANKTMNDNYVNIVGEGSVGDAAFTGIHQWVQSENCYREADPPEKTIDGGNNNPVNYNIINYDDADLYDILNSCSNILSSNASATNTRNLDKKNNSPSTQENLNTGFRVSDHVKGELSGIPKYTANAGGSKNGPCNEDSGTFSRNSSIYDSRVENGSNLNQNYGSATGYSDTSRETNEAKRKRLKPCENPRPRPKDRQMIQDRVKELREIVPNGEKYSIDALLERTIKHMLFLQSIVKHADELTKDNVGATWAYEVRSQSTVCPIVVEDLNQPRQMLIEMLCEERGIFLEIADIIRGLGLTILKGLIETRDDKIWAHFIVEANRNMTKIEVFLSLLHLCENGVPKPNNVNNENIAVGLS</sequence>
<dbReference type="Pfam" id="PF23176">
    <property type="entry name" value="bHLH_LHW"/>
    <property type="match status" value="1"/>
</dbReference>
<feature type="region of interest" description="Disordered" evidence="5">
    <location>
        <begin position="113"/>
        <end position="226"/>
    </location>
</feature>
<keyword evidence="3" id="KW-0804">Transcription</keyword>
<keyword evidence="4" id="KW-0539">Nucleus</keyword>
<evidence type="ECO:0000256" key="2">
    <source>
        <dbReference type="ARBA" id="ARBA00023015"/>
    </source>
</evidence>
<feature type="compositionally biased region" description="Polar residues" evidence="5">
    <location>
        <begin position="165"/>
        <end position="198"/>
    </location>
</feature>
<gene>
    <name evidence="7" type="ORF">MIMGU_mgv1a020569mg</name>
</gene>
<dbReference type="GO" id="GO:0003700">
    <property type="term" value="F:DNA-binding transcription factor activity"/>
    <property type="evidence" value="ECO:0007669"/>
    <property type="project" value="InterPro"/>
</dbReference>
<keyword evidence="8" id="KW-1185">Reference proteome</keyword>
<name>A0A022R6D3_ERYGU</name>
<accession>A0A022R6D3</accession>
<dbReference type="PANTHER" id="PTHR46196">
    <property type="entry name" value="TRANSCRIPTION FACTOR BHLH155-LIKE ISOFORM X1-RELATED"/>
    <property type="match status" value="1"/>
</dbReference>
<dbReference type="InterPro" id="IPR011598">
    <property type="entry name" value="bHLH_dom"/>
</dbReference>
<protein>
    <recommendedName>
        <fullName evidence="6">BHLH domain-containing protein</fullName>
    </recommendedName>
</protein>
<keyword evidence="2" id="KW-0805">Transcription regulation</keyword>
<dbReference type="GO" id="GO:0046983">
    <property type="term" value="F:protein dimerization activity"/>
    <property type="evidence" value="ECO:0007669"/>
    <property type="project" value="InterPro"/>
</dbReference>
<feature type="non-terminal residue" evidence="7">
    <location>
        <position position="1"/>
    </location>
</feature>
<dbReference type="PANTHER" id="PTHR46196:SF4">
    <property type="entry name" value="TRANSCRIPTION FACTOR LHW"/>
    <property type="match status" value="1"/>
</dbReference>
<dbReference type="AlphaFoldDB" id="A0A022R6D3"/>
<dbReference type="GO" id="GO:0005634">
    <property type="term" value="C:nucleus"/>
    <property type="evidence" value="ECO:0007669"/>
    <property type="project" value="UniProtKB-SubCell"/>
</dbReference>
<dbReference type="InterPro" id="IPR043561">
    <property type="entry name" value="LHW-like"/>
</dbReference>
<comment type="subcellular location">
    <subcellularLocation>
        <location evidence="1">Nucleus</location>
    </subcellularLocation>
</comment>
<evidence type="ECO:0000313" key="8">
    <source>
        <dbReference type="Proteomes" id="UP000030748"/>
    </source>
</evidence>
<feature type="compositionally biased region" description="Basic and acidic residues" evidence="5">
    <location>
        <begin position="199"/>
        <end position="226"/>
    </location>
</feature>
<proteinExistence type="predicted"/>
<feature type="compositionally biased region" description="Polar residues" evidence="5">
    <location>
        <begin position="122"/>
        <end position="134"/>
    </location>
</feature>
<dbReference type="EMBL" id="KI630592">
    <property type="protein sequence ID" value="EYU36027.1"/>
    <property type="molecule type" value="Genomic_DNA"/>
</dbReference>
<evidence type="ECO:0000256" key="4">
    <source>
        <dbReference type="ARBA" id="ARBA00023242"/>
    </source>
</evidence>
<feature type="domain" description="BHLH" evidence="6">
    <location>
        <begin position="211"/>
        <end position="260"/>
    </location>
</feature>
<evidence type="ECO:0000256" key="3">
    <source>
        <dbReference type="ARBA" id="ARBA00023163"/>
    </source>
</evidence>
<reference evidence="7 8" key="1">
    <citation type="journal article" date="2013" name="Proc. Natl. Acad. Sci. U.S.A.">
        <title>Fine-scale variation in meiotic recombination in Mimulus inferred from population shotgun sequencing.</title>
        <authorList>
            <person name="Hellsten U."/>
            <person name="Wright K.M."/>
            <person name="Jenkins J."/>
            <person name="Shu S."/>
            <person name="Yuan Y."/>
            <person name="Wessler S.R."/>
            <person name="Schmutz J."/>
            <person name="Willis J.H."/>
            <person name="Rokhsar D.S."/>
        </authorList>
    </citation>
    <scope>NUCLEOTIDE SEQUENCE [LARGE SCALE GENOMIC DNA]</scope>
    <source>
        <strain evidence="8">cv. DUN x IM62</strain>
    </source>
</reference>
<evidence type="ECO:0000313" key="7">
    <source>
        <dbReference type="EMBL" id="EYU36027.1"/>
    </source>
</evidence>
<evidence type="ECO:0000256" key="1">
    <source>
        <dbReference type="ARBA" id="ARBA00004123"/>
    </source>
</evidence>
<dbReference type="Proteomes" id="UP000030748">
    <property type="component" value="Unassembled WGS sequence"/>
</dbReference>